<evidence type="ECO:0000313" key="12">
    <source>
        <dbReference type="EMBL" id="SHJ73368.1"/>
    </source>
</evidence>
<evidence type="ECO:0000256" key="2">
    <source>
        <dbReference type="ARBA" id="ARBA00013729"/>
    </source>
</evidence>
<dbReference type="PROSITE" id="PS00829">
    <property type="entry name" value="GREAB_1"/>
    <property type="match status" value="1"/>
</dbReference>
<accession>A0A1M6LQ62</accession>
<dbReference type="PIRSF" id="PIRSF006092">
    <property type="entry name" value="GreA_GreB"/>
    <property type="match status" value="1"/>
</dbReference>
<sequence>MSETSADVVWLTQEAYDKLEAELNELKTVGRPNVSARIAAAREEGDLSENGGYHAAREEQGQMEGRIRQLEDLLRRAKVGQAEGASDEVAPGKLVTVAYDGDDDDTDTFLLGSREVLATDNSVEHSVYSPQSPLGAAVLGAKVGSEVRYTAPNGKELMVVVVKVDAL</sequence>
<dbReference type="FunFam" id="1.10.287.180:FF:000001">
    <property type="entry name" value="Transcription elongation factor GreA"/>
    <property type="match status" value="1"/>
</dbReference>
<reference evidence="12 13" key="1">
    <citation type="submission" date="2016-11" db="EMBL/GenBank/DDBJ databases">
        <authorList>
            <person name="Jaros S."/>
            <person name="Januszkiewicz K."/>
            <person name="Wedrychowicz H."/>
        </authorList>
    </citation>
    <scope>NUCLEOTIDE SEQUENCE [LARGE SCALE GENOMIC DNA]</scope>
    <source>
        <strain evidence="12 13">DSM 12906</strain>
    </source>
</reference>
<dbReference type="Proteomes" id="UP000184512">
    <property type="component" value="Unassembled WGS sequence"/>
</dbReference>
<dbReference type="Pfam" id="PF03449">
    <property type="entry name" value="GreA_GreB_N"/>
    <property type="match status" value="1"/>
</dbReference>
<dbReference type="NCBIfam" id="TIGR01462">
    <property type="entry name" value="greA"/>
    <property type="match status" value="1"/>
</dbReference>
<dbReference type="RefSeq" id="WP_073190041.1">
    <property type="nucleotide sequence ID" value="NZ_FQZG01000074.1"/>
</dbReference>
<dbReference type="InterPro" id="IPR036953">
    <property type="entry name" value="GreA/GreB_C_sf"/>
</dbReference>
<keyword evidence="12" id="KW-0648">Protein biosynthesis</keyword>
<dbReference type="PANTHER" id="PTHR30437:SF4">
    <property type="entry name" value="TRANSCRIPTION ELONGATION FACTOR GREA"/>
    <property type="match status" value="1"/>
</dbReference>
<dbReference type="SUPFAM" id="SSF54534">
    <property type="entry name" value="FKBP-like"/>
    <property type="match status" value="1"/>
</dbReference>
<dbReference type="InterPro" id="IPR036805">
    <property type="entry name" value="Tscrpt_elong_fac_GreA/B_N_sf"/>
</dbReference>
<dbReference type="InterPro" id="IPR022691">
    <property type="entry name" value="Tscrpt_elong_fac_GreA/B_N"/>
</dbReference>
<dbReference type="InterPro" id="IPR018151">
    <property type="entry name" value="TF_GreA/GreB_CS"/>
</dbReference>
<comment type="function">
    <text evidence="6 8 9">Necessary for efficient RNA polymerase transcription elongation past template-encoded arresting sites. The arresting sites in DNA have the property of trapping a certain fraction of elongating RNA polymerases that pass through, resulting in locked ternary complexes. Cleavage of the nascent transcript by cleavage factors such as GreA or GreB allows the resumption of elongation from the new 3'terminus. GreA releases sequences of 2 to 3 nucleotides.</text>
</comment>
<dbReference type="EMBL" id="FQZG01000074">
    <property type="protein sequence ID" value="SHJ73368.1"/>
    <property type="molecule type" value="Genomic_DNA"/>
</dbReference>
<protein>
    <recommendedName>
        <fullName evidence="2 8">Transcription elongation factor GreA</fullName>
    </recommendedName>
    <alternativeName>
        <fullName evidence="7 8">Transcript cleavage factor GreA</fullName>
    </alternativeName>
</protein>
<keyword evidence="12" id="KW-0251">Elongation factor</keyword>
<dbReference type="NCBIfam" id="NF001262">
    <property type="entry name" value="PRK00226.1-3"/>
    <property type="match status" value="1"/>
</dbReference>
<evidence type="ECO:0000256" key="9">
    <source>
        <dbReference type="RuleBase" id="RU000556"/>
    </source>
</evidence>
<dbReference type="GO" id="GO:0003746">
    <property type="term" value="F:translation elongation factor activity"/>
    <property type="evidence" value="ECO:0007669"/>
    <property type="project" value="UniProtKB-KW"/>
</dbReference>
<feature type="domain" description="Transcription elongation factor GreA/GreB C-terminal" evidence="10">
    <location>
        <begin position="86"/>
        <end position="164"/>
    </location>
</feature>
<evidence type="ECO:0000313" key="13">
    <source>
        <dbReference type="Proteomes" id="UP000184512"/>
    </source>
</evidence>
<dbReference type="Gene3D" id="1.10.287.180">
    <property type="entry name" value="Transcription elongation factor, GreA/GreB, N-terminal domain"/>
    <property type="match status" value="1"/>
</dbReference>
<keyword evidence="4 8" id="KW-0238">DNA-binding</keyword>
<keyword evidence="3 8" id="KW-0805">Transcription regulation</keyword>
<evidence type="ECO:0000259" key="10">
    <source>
        <dbReference type="Pfam" id="PF01272"/>
    </source>
</evidence>
<evidence type="ECO:0000256" key="8">
    <source>
        <dbReference type="HAMAP-Rule" id="MF_00105"/>
    </source>
</evidence>
<evidence type="ECO:0000256" key="1">
    <source>
        <dbReference type="ARBA" id="ARBA00008213"/>
    </source>
</evidence>
<dbReference type="PANTHER" id="PTHR30437">
    <property type="entry name" value="TRANSCRIPTION ELONGATION FACTOR GREA"/>
    <property type="match status" value="1"/>
</dbReference>
<organism evidence="12 13">
    <name type="scientific">Tessaracoccus bendigoensis DSM 12906</name>
    <dbReference type="NCBI Taxonomy" id="1123357"/>
    <lineage>
        <taxon>Bacteria</taxon>
        <taxon>Bacillati</taxon>
        <taxon>Actinomycetota</taxon>
        <taxon>Actinomycetes</taxon>
        <taxon>Propionibacteriales</taxon>
        <taxon>Propionibacteriaceae</taxon>
        <taxon>Tessaracoccus</taxon>
    </lineage>
</organism>
<evidence type="ECO:0000256" key="4">
    <source>
        <dbReference type="ARBA" id="ARBA00023125"/>
    </source>
</evidence>
<comment type="similarity">
    <text evidence="1 8 9">Belongs to the GreA/GreB family.</text>
</comment>
<evidence type="ECO:0000256" key="3">
    <source>
        <dbReference type="ARBA" id="ARBA00023015"/>
    </source>
</evidence>
<dbReference type="Gene3D" id="3.10.50.30">
    <property type="entry name" value="Transcription elongation factor, GreA/GreB, C-terminal domain"/>
    <property type="match status" value="1"/>
</dbReference>
<dbReference type="Pfam" id="PF01272">
    <property type="entry name" value="GreA_GreB"/>
    <property type="match status" value="1"/>
</dbReference>
<dbReference type="STRING" id="1123357.SAMN02745244_03139"/>
<proteinExistence type="inferred from homology"/>
<dbReference type="GO" id="GO:0070063">
    <property type="term" value="F:RNA polymerase binding"/>
    <property type="evidence" value="ECO:0007669"/>
    <property type="project" value="InterPro"/>
</dbReference>
<evidence type="ECO:0000256" key="6">
    <source>
        <dbReference type="ARBA" id="ARBA00024916"/>
    </source>
</evidence>
<dbReference type="GO" id="GO:0032784">
    <property type="term" value="P:regulation of DNA-templated transcription elongation"/>
    <property type="evidence" value="ECO:0007669"/>
    <property type="project" value="UniProtKB-UniRule"/>
</dbReference>
<feature type="domain" description="Transcription elongation factor GreA/GreB N-terminal" evidence="11">
    <location>
        <begin position="9"/>
        <end position="79"/>
    </location>
</feature>
<dbReference type="GO" id="GO:0003677">
    <property type="term" value="F:DNA binding"/>
    <property type="evidence" value="ECO:0007669"/>
    <property type="project" value="UniProtKB-UniRule"/>
</dbReference>
<keyword evidence="5 8" id="KW-0804">Transcription</keyword>
<gene>
    <name evidence="8" type="primary">greA</name>
    <name evidence="12" type="ORF">SAMN02745244_03139</name>
</gene>
<evidence type="ECO:0000259" key="11">
    <source>
        <dbReference type="Pfam" id="PF03449"/>
    </source>
</evidence>
<dbReference type="OrthoDB" id="9797227at2"/>
<dbReference type="InterPro" id="IPR001437">
    <property type="entry name" value="Tscrpt_elong_fac_GreA/B_C"/>
</dbReference>
<dbReference type="SUPFAM" id="SSF46557">
    <property type="entry name" value="GreA transcript cleavage protein, N-terminal domain"/>
    <property type="match status" value="1"/>
</dbReference>
<dbReference type="GO" id="GO:0006354">
    <property type="term" value="P:DNA-templated transcription elongation"/>
    <property type="evidence" value="ECO:0007669"/>
    <property type="project" value="TreeGrafter"/>
</dbReference>
<evidence type="ECO:0000256" key="7">
    <source>
        <dbReference type="ARBA" id="ARBA00030776"/>
    </source>
</evidence>
<dbReference type="InterPro" id="IPR006359">
    <property type="entry name" value="Tscrpt_elong_fac_GreA"/>
</dbReference>
<name>A0A1M6LQ62_9ACTN</name>
<keyword evidence="13" id="KW-1185">Reference proteome</keyword>
<dbReference type="InterPro" id="IPR023459">
    <property type="entry name" value="Tscrpt_elong_fac_GreA/B_fam"/>
</dbReference>
<evidence type="ECO:0000256" key="5">
    <source>
        <dbReference type="ARBA" id="ARBA00023163"/>
    </source>
</evidence>
<dbReference type="HAMAP" id="MF_00105">
    <property type="entry name" value="GreA_GreB"/>
    <property type="match status" value="1"/>
</dbReference>
<dbReference type="InterPro" id="IPR028624">
    <property type="entry name" value="Tscrpt_elong_fac_GreA/B"/>
</dbReference>
<dbReference type="AlphaFoldDB" id="A0A1M6LQ62"/>